<dbReference type="GO" id="GO:0051256">
    <property type="term" value="P:mitotic spindle midzone assembly"/>
    <property type="evidence" value="ECO:0007669"/>
    <property type="project" value="TreeGrafter"/>
</dbReference>
<dbReference type="PANTHER" id="PTHR19321">
    <property type="entry name" value="PROTEIN REGULATOR OF CYTOKINESIS 1 PRC1-RELATED"/>
    <property type="match status" value="1"/>
</dbReference>
<dbReference type="GO" id="GO:0008017">
    <property type="term" value="F:microtubule binding"/>
    <property type="evidence" value="ECO:0007669"/>
    <property type="project" value="InterPro"/>
</dbReference>
<reference evidence="2 3" key="1">
    <citation type="journal article" name="Sci. Rep.">
        <title>Telomere-to-telomere assembled and centromere annotated genomes of the two main subspecies of the button mushroom Agaricus bisporus reveal especially polymorphic chromosome ends.</title>
        <authorList>
            <person name="Sonnenberg A.S.M."/>
            <person name="Sedaghat-Telgerd N."/>
            <person name="Lavrijssen B."/>
            <person name="Ohm R.A."/>
            <person name="Hendrickx P.M."/>
            <person name="Scholtmeijer K."/>
            <person name="Baars J.J.P."/>
            <person name="van Peer A."/>
        </authorList>
    </citation>
    <scope>NUCLEOTIDE SEQUENCE [LARGE SCALE GENOMIC DNA]</scope>
    <source>
        <strain evidence="2 3">H119_p4</strain>
    </source>
</reference>
<feature type="compositionally biased region" description="Basic and acidic residues" evidence="1">
    <location>
        <begin position="482"/>
        <end position="505"/>
    </location>
</feature>
<dbReference type="InterPro" id="IPR007145">
    <property type="entry name" value="MAP65_Ase1_PRC1"/>
</dbReference>
<dbReference type="Proteomes" id="UP000629468">
    <property type="component" value="Unassembled WGS sequence"/>
</dbReference>
<feature type="compositionally biased region" description="Polar residues" evidence="1">
    <location>
        <begin position="692"/>
        <end position="707"/>
    </location>
</feature>
<proteinExistence type="predicted"/>
<feature type="compositionally biased region" description="Polar residues" evidence="1">
    <location>
        <begin position="674"/>
        <end position="684"/>
    </location>
</feature>
<feature type="region of interest" description="Disordered" evidence="1">
    <location>
        <begin position="544"/>
        <end position="766"/>
    </location>
</feature>
<evidence type="ECO:0000313" key="2">
    <source>
        <dbReference type="EMBL" id="KAF7760272.1"/>
    </source>
</evidence>
<evidence type="ECO:0000256" key="1">
    <source>
        <dbReference type="SAM" id="MobiDB-lite"/>
    </source>
</evidence>
<feature type="compositionally biased region" description="Polar residues" evidence="1">
    <location>
        <begin position="627"/>
        <end position="649"/>
    </location>
</feature>
<dbReference type="PANTHER" id="PTHR19321:SF41">
    <property type="entry name" value="FASCETTO-RELATED"/>
    <property type="match status" value="1"/>
</dbReference>
<feature type="compositionally biased region" description="Polar residues" evidence="1">
    <location>
        <begin position="604"/>
        <end position="613"/>
    </location>
</feature>
<sequence length="766" mass="85499">MAAQATSAALTALLNSLHTHLQTQTQLLPTLHAQLGLPPNTLEEDLIVLQEQLIKGVEGQIEVRRKEVEEWMSKCDVVENECIRYAKALGPNFKSTGESVGELRKESILPRRYELGTELQEKSRQLYHSKLEQLMTITNRLHALARTLGNTFFSPDVLEPTVANGENVLDPESYRDVSPDRFLRLEKEIVRGKGELLRRLSQLANTFVQIDWLYSELGLLTPTVDDICSNSRPIASTSSSPVTTSPNSDPFLLTPTPFSRSISNRNIHSESLELEYQKIFARFAARIEEADDEALSSNQGVPYGLENVDPSQGLISWAKGLQASLEDLKRKREAHIQTMYDQLESLWRRLGVDEDSMDAFVEKHRGSTEETVRQYEEELERMINLKRERMSTFVEGAREELVKLWDYLMVGDDERADFAPFIDDDNTEELLTIHEDEIKRLKEERRLKAPLLANIKKYFDICEEEKELALAASDQTRLLGRGPRDPGRLLREEKMRKRVSKEKPRLERDLLTSIPAWEQEAGRPFLVHGQSILQMLMENVNAAGQENKRKQTRAGSVPPRATTPVNSSSHSSSGSRMGAVTPAVRPRSAMSSLSVPSKRRKLNDSSSSSTNGHTAGRAPLSNHRNNDNTQARPASLSRSRTKTPGSVMSSALKANHAIPRPVTRYQTLGHGRPPNTQTHSSGMRSVSADARGSSSVIYGRPKTSSKSMPGPESCVLRKASRAKRESFKPRPSMDGAELGKSAGIGNGSRWGGGNVATSVEEEDEGY</sequence>
<gene>
    <name evidence="2" type="ORF">Agabi119p4_10948</name>
</gene>
<dbReference type="EMBL" id="JABXXO010000015">
    <property type="protein sequence ID" value="KAF7760272.1"/>
    <property type="molecule type" value="Genomic_DNA"/>
</dbReference>
<feature type="region of interest" description="Disordered" evidence="1">
    <location>
        <begin position="479"/>
        <end position="505"/>
    </location>
</feature>
<dbReference type="GO" id="GO:0005737">
    <property type="term" value="C:cytoplasm"/>
    <property type="evidence" value="ECO:0007669"/>
    <property type="project" value="TreeGrafter"/>
</dbReference>
<feature type="compositionally biased region" description="Gly residues" evidence="1">
    <location>
        <begin position="742"/>
        <end position="754"/>
    </location>
</feature>
<dbReference type="AlphaFoldDB" id="A0A8H7EVT9"/>
<name>A0A8H7EVT9_AGABI</name>
<protein>
    <recommendedName>
        <fullName evidence="4">Microtubule associated protein</fullName>
    </recommendedName>
</protein>
<comment type="caution">
    <text evidence="2">The sequence shown here is derived from an EMBL/GenBank/DDBJ whole genome shotgun (WGS) entry which is preliminary data.</text>
</comment>
<dbReference type="GO" id="GO:1990023">
    <property type="term" value="C:mitotic spindle midzone"/>
    <property type="evidence" value="ECO:0007669"/>
    <property type="project" value="TreeGrafter"/>
</dbReference>
<evidence type="ECO:0000313" key="3">
    <source>
        <dbReference type="Proteomes" id="UP000629468"/>
    </source>
</evidence>
<organism evidence="2 3">
    <name type="scientific">Agaricus bisporus var. burnettii</name>
    <dbReference type="NCBI Taxonomy" id="192524"/>
    <lineage>
        <taxon>Eukaryota</taxon>
        <taxon>Fungi</taxon>
        <taxon>Dikarya</taxon>
        <taxon>Basidiomycota</taxon>
        <taxon>Agaricomycotina</taxon>
        <taxon>Agaricomycetes</taxon>
        <taxon>Agaricomycetidae</taxon>
        <taxon>Agaricales</taxon>
        <taxon>Agaricineae</taxon>
        <taxon>Agaricaceae</taxon>
        <taxon>Agaricus</taxon>
    </lineage>
</organism>
<dbReference type="Pfam" id="PF03999">
    <property type="entry name" value="MAP65_ASE1"/>
    <property type="match status" value="1"/>
</dbReference>
<evidence type="ECO:0008006" key="4">
    <source>
        <dbReference type="Google" id="ProtNLM"/>
    </source>
</evidence>
<dbReference type="Gene3D" id="1.20.58.1520">
    <property type="match status" value="1"/>
</dbReference>
<accession>A0A8H7EVT9</accession>